<dbReference type="EMBL" id="SEOQ01001842">
    <property type="protein sequence ID" value="TFY50414.1"/>
    <property type="molecule type" value="Genomic_DNA"/>
</dbReference>
<dbReference type="Proteomes" id="UP000298327">
    <property type="component" value="Unassembled WGS sequence"/>
</dbReference>
<sequence length="133" mass="14917">TGAPFIFVYSTYLAASRDPRPEPRAQRPPNSYSNEGRARPGPGFETAEFHLCWLCVLRAVKLDADIDVRRSRRVGVSVEGEHTMSSYNRRNDGIRAFKAGVLCYAKGPWHSFKALKSAVDKFLISIQKHASSF</sequence>
<comment type="caution">
    <text evidence="2">The sequence shown here is derived from an EMBL/GenBank/DDBJ whole genome shotgun (WGS) entry which is preliminary data.</text>
</comment>
<evidence type="ECO:0000256" key="1">
    <source>
        <dbReference type="SAM" id="MobiDB-lite"/>
    </source>
</evidence>
<gene>
    <name evidence="2" type="ORF">EVG20_g11534</name>
</gene>
<keyword evidence="3" id="KW-1185">Reference proteome</keyword>
<dbReference type="AlphaFoldDB" id="A0A4Y9XJU5"/>
<feature type="non-terminal residue" evidence="2">
    <location>
        <position position="1"/>
    </location>
</feature>
<name>A0A4Y9XJU5_9AGAM</name>
<evidence type="ECO:0000313" key="3">
    <source>
        <dbReference type="Proteomes" id="UP000298327"/>
    </source>
</evidence>
<feature type="region of interest" description="Disordered" evidence="1">
    <location>
        <begin position="17"/>
        <end position="39"/>
    </location>
</feature>
<proteinExistence type="predicted"/>
<reference evidence="2 3" key="1">
    <citation type="submission" date="2019-02" db="EMBL/GenBank/DDBJ databases">
        <title>Genome sequencing of the rare red list fungi Dentipellis fragilis.</title>
        <authorList>
            <person name="Buettner E."/>
            <person name="Kellner H."/>
        </authorList>
    </citation>
    <scope>NUCLEOTIDE SEQUENCE [LARGE SCALE GENOMIC DNA]</scope>
    <source>
        <strain evidence="2 3">DSM 105465</strain>
    </source>
</reference>
<protein>
    <submittedName>
        <fullName evidence="2">Uncharacterized protein</fullName>
    </submittedName>
</protein>
<evidence type="ECO:0000313" key="2">
    <source>
        <dbReference type="EMBL" id="TFY50414.1"/>
    </source>
</evidence>
<accession>A0A4Y9XJU5</accession>
<organism evidence="2 3">
    <name type="scientific">Dentipellis fragilis</name>
    <dbReference type="NCBI Taxonomy" id="205917"/>
    <lineage>
        <taxon>Eukaryota</taxon>
        <taxon>Fungi</taxon>
        <taxon>Dikarya</taxon>
        <taxon>Basidiomycota</taxon>
        <taxon>Agaricomycotina</taxon>
        <taxon>Agaricomycetes</taxon>
        <taxon>Russulales</taxon>
        <taxon>Hericiaceae</taxon>
        <taxon>Dentipellis</taxon>
    </lineage>
</organism>